<name>A0A1W1UNJ4_DESTI</name>
<dbReference type="RefSeq" id="WP_084052204.1">
    <property type="nucleotide sequence ID" value="NZ_FWWT01000008.1"/>
</dbReference>
<keyword evidence="3" id="KW-1185">Reference proteome</keyword>
<gene>
    <name evidence="2" type="ORF">SAMN00017405_0955</name>
</gene>
<protein>
    <recommendedName>
        <fullName evidence="1">DUF6431 domain-containing protein</fullName>
    </recommendedName>
</protein>
<evidence type="ECO:0000313" key="2">
    <source>
        <dbReference type="EMBL" id="SMB82695.1"/>
    </source>
</evidence>
<dbReference type="STRING" id="656914.SAMN00017405_0955"/>
<dbReference type="Pfam" id="PF20020">
    <property type="entry name" value="DUF6431"/>
    <property type="match status" value="1"/>
</dbReference>
<dbReference type="EMBL" id="FWWT01000008">
    <property type="protein sequence ID" value="SMB82695.1"/>
    <property type="molecule type" value="Genomic_DNA"/>
</dbReference>
<evidence type="ECO:0000259" key="1">
    <source>
        <dbReference type="Pfam" id="PF20020"/>
    </source>
</evidence>
<dbReference type="Proteomes" id="UP000192731">
    <property type="component" value="Unassembled WGS sequence"/>
</dbReference>
<reference evidence="2 3" key="1">
    <citation type="submission" date="2017-04" db="EMBL/GenBank/DDBJ databases">
        <authorList>
            <person name="Afonso C.L."/>
            <person name="Miller P.J."/>
            <person name="Scott M.A."/>
            <person name="Spackman E."/>
            <person name="Goraichik I."/>
            <person name="Dimitrov K.M."/>
            <person name="Suarez D.L."/>
            <person name="Swayne D.E."/>
        </authorList>
    </citation>
    <scope>NUCLEOTIDE SEQUENCE [LARGE SCALE GENOMIC DNA]</scope>
    <source>
        <strain evidence="2 3">DSM 11270</strain>
    </source>
</reference>
<proteinExistence type="predicted"/>
<dbReference type="OrthoDB" id="2867419at2"/>
<dbReference type="InterPro" id="IPR045536">
    <property type="entry name" value="DUF6431"/>
</dbReference>
<feature type="domain" description="DUF6431" evidence="1">
    <location>
        <begin position="29"/>
        <end position="96"/>
    </location>
</feature>
<dbReference type="AlphaFoldDB" id="A0A1W1UNJ4"/>
<organism evidence="2 3">
    <name type="scientific">Desulfonispora thiosulfatigenes DSM 11270</name>
    <dbReference type="NCBI Taxonomy" id="656914"/>
    <lineage>
        <taxon>Bacteria</taxon>
        <taxon>Bacillati</taxon>
        <taxon>Bacillota</taxon>
        <taxon>Clostridia</taxon>
        <taxon>Eubacteriales</taxon>
        <taxon>Peptococcaceae</taxon>
        <taxon>Desulfonispora</taxon>
    </lineage>
</organism>
<sequence length="176" mass="21265">MQKIYDFKISPFIYEKLGVENKFPVLNTCPACKANVILKRHGFYYRNIYLLKRNLRIPICRYYCPSCQKTTSLLPIFLIPYYQLPLKLIFTAIKEKILHGKNIFSLVRQHLSFLKKRFFKNLNIMEAFFRDLKFKDFIPKDINKKAMKIVKMIWVSPEETFSRKFFHHFSRSFMTP</sequence>
<accession>A0A1W1UNJ4</accession>
<evidence type="ECO:0000313" key="3">
    <source>
        <dbReference type="Proteomes" id="UP000192731"/>
    </source>
</evidence>